<dbReference type="CDD" id="cd00761">
    <property type="entry name" value="Glyco_tranf_GTA_type"/>
    <property type="match status" value="1"/>
</dbReference>
<name>A0A1S9TLX7_BACCE</name>
<organism evidence="2 3">
    <name type="scientific">Bacillus cereus</name>
    <dbReference type="NCBI Taxonomy" id="1396"/>
    <lineage>
        <taxon>Bacteria</taxon>
        <taxon>Bacillati</taxon>
        <taxon>Bacillota</taxon>
        <taxon>Bacilli</taxon>
        <taxon>Bacillales</taxon>
        <taxon>Bacillaceae</taxon>
        <taxon>Bacillus</taxon>
        <taxon>Bacillus cereus group</taxon>
    </lineage>
</organism>
<comment type="caution">
    <text evidence="2">The sequence shown here is derived from an EMBL/GenBank/DDBJ whole genome shotgun (WGS) entry which is preliminary data.</text>
</comment>
<dbReference type="Pfam" id="PF00535">
    <property type="entry name" value="Glycos_transf_2"/>
    <property type="match status" value="1"/>
</dbReference>
<dbReference type="PANTHER" id="PTHR43685:SF3">
    <property type="entry name" value="SLR2126 PROTEIN"/>
    <property type="match status" value="1"/>
</dbReference>
<dbReference type="PANTHER" id="PTHR43685">
    <property type="entry name" value="GLYCOSYLTRANSFERASE"/>
    <property type="match status" value="1"/>
</dbReference>
<gene>
    <name evidence="2" type="ORF">BW897_19980</name>
</gene>
<dbReference type="GO" id="GO:0016740">
    <property type="term" value="F:transferase activity"/>
    <property type="evidence" value="ECO:0007669"/>
    <property type="project" value="UniProtKB-KW"/>
</dbReference>
<feature type="domain" description="Glycosyltransferase 2-like" evidence="1">
    <location>
        <begin position="5"/>
        <end position="168"/>
    </location>
</feature>
<evidence type="ECO:0000313" key="2">
    <source>
        <dbReference type="EMBL" id="OOR10932.1"/>
    </source>
</evidence>
<evidence type="ECO:0000313" key="3">
    <source>
        <dbReference type="Proteomes" id="UP000190906"/>
    </source>
</evidence>
<dbReference type="Proteomes" id="UP000190906">
    <property type="component" value="Unassembled WGS sequence"/>
</dbReference>
<dbReference type="RefSeq" id="WP_078205031.1">
    <property type="nucleotide sequence ID" value="NZ_MUAJ01000020.1"/>
</dbReference>
<proteinExistence type="predicted"/>
<sequence length="319" mass="37568">MLSVSIVIPVFNSESVIEQVLNSLIEQDYDKNKYEIILVDDASTDGSVSVIQGFVDNYENIKLFVNDKNSGRSKTRNKAIENSSNELVIMLDSDCVPITNQFINRHVEFHMNNKKGLGIGAIYFPSKSNNSFDQFREQRENIRLRYGEDTINLEFVYVTTANLSIRMENLKESQGFDEDFKYWGSEDIEFGYRLFRNGYEISLINKDGDVHHFDERISLPVYCKRIKNLAQYNMPILLEKHPEIINFFGNFKYLEPMKNRDTVPKYKKYCMQFLVKNCNFIFKRIIKNEAKFSLKLLFFVYKLYIANFYMEGVQERVLK</sequence>
<dbReference type="InterPro" id="IPR029044">
    <property type="entry name" value="Nucleotide-diphossugar_trans"/>
</dbReference>
<dbReference type="AlphaFoldDB" id="A0A1S9TLX7"/>
<dbReference type="Gene3D" id="3.90.550.10">
    <property type="entry name" value="Spore Coat Polysaccharide Biosynthesis Protein SpsA, Chain A"/>
    <property type="match status" value="1"/>
</dbReference>
<reference evidence="2 3" key="1">
    <citation type="submission" date="2017-01" db="EMBL/GenBank/DDBJ databases">
        <title>Bacillus cereus isolates.</title>
        <authorList>
            <person name="Beno S.M."/>
        </authorList>
    </citation>
    <scope>NUCLEOTIDE SEQUENCE [LARGE SCALE GENOMIC DNA]</scope>
    <source>
        <strain evidence="2 3">FSL H8-0485</strain>
    </source>
</reference>
<dbReference type="InterPro" id="IPR001173">
    <property type="entry name" value="Glyco_trans_2-like"/>
</dbReference>
<dbReference type="SUPFAM" id="SSF53448">
    <property type="entry name" value="Nucleotide-diphospho-sugar transferases"/>
    <property type="match status" value="1"/>
</dbReference>
<accession>A0A1S9TLX7</accession>
<dbReference type="EMBL" id="MUAJ01000020">
    <property type="protein sequence ID" value="OOR10932.1"/>
    <property type="molecule type" value="Genomic_DNA"/>
</dbReference>
<keyword evidence="2" id="KW-0808">Transferase</keyword>
<evidence type="ECO:0000259" key="1">
    <source>
        <dbReference type="Pfam" id="PF00535"/>
    </source>
</evidence>
<dbReference type="InterPro" id="IPR050834">
    <property type="entry name" value="Glycosyltransf_2"/>
</dbReference>
<protein>
    <submittedName>
        <fullName evidence="2">Glycosyl transferase</fullName>
    </submittedName>
</protein>